<dbReference type="InterPro" id="IPR001073">
    <property type="entry name" value="C1q_dom"/>
</dbReference>
<dbReference type="AlphaFoldDB" id="A0AA89BVE2"/>
<evidence type="ECO:0000259" key="1">
    <source>
        <dbReference type="PROSITE" id="PS50871"/>
    </source>
</evidence>
<proteinExistence type="predicted"/>
<organism evidence="2 3">
    <name type="scientific">Pinctada imbricata</name>
    <name type="common">Atlantic pearl-oyster</name>
    <name type="synonym">Pinctada martensii</name>
    <dbReference type="NCBI Taxonomy" id="66713"/>
    <lineage>
        <taxon>Eukaryota</taxon>
        <taxon>Metazoa</taxon>
        <taxon>Spiralia</taxon>
        <taxon>Lophotrochozoa</taxon>
        <taxon>Mollusca</taxon>
        <taxon>Bivalvia</taxon>
        <taxon>Autobranchia</taxon>
        <taxon>Pteriomorphia</taxon>
        <taxon>Pterioida</taxon>
        <taxon>Pterioidea</taxon>
        <taxon>Pteriidae</taxon>
        <taxon>Pinctada</taxon>
    </lineage>
</organism>
<gene>
    <name evidence="2" type="ORF">FSP39_023582</name>
</gene>
<dbReference type="Pfam" id="PF00386">
    <property type="entry name" value="C1q"/>
    <property type="match status" value="1"/>
</dbReference>
<dbReference type="InterPro" id="IPR008983">
    <property type="entry name" value="Tumour_necrosis_fac-like_dom"/>
</dbReference>
<dbReference type="SUPFAM" id="SSF49842">
    <property type="entry name" value="TNF-like"/>
    <property type="match status" value="1"/>
</dbReference>
<evidence type="ECO:0000313" key="3">
    <source>
        <dbReference type="Proteomes" id="UP001186944"/>
    </source>
</evidence>
<name>A0AA89BVE2_PINIB</name>
<keyword evidence="3" id="KW-1185">Reference proteome</keyword>
<dbReference type="EMBL" id="VSWD01000011">
    <property type="protein sequence ID" value="KAK3088770.1"/>
    <property type="molecule type" value="Genomic_DNA"/>
</dbReference>
<sequence>MAPRPGTYAFLWTIFTEGRYDLDGQFGEIETELVVNAKRRGYAFTDTEVHADDDQATGFVIVELNQGDVVYVRSTGSPQGTFQHAYHGQWTFSGWKIA</sequence>
<comment type="caution">
    <text evidence="2">The sequence shown here is derived from an EMBL/GenBank/DDBJ whole genome shotgun (WGS) entry which is preliminary data.</text>
</comment>
<evidence type="ECO:0000313" key="2">
    <source>
        <dbReference type="EMBL" id="KAK3088770.1"/>
    </source>
</evidence>
<feature type="domain" description="C1q" evidence="1">
    <location>
        <begin position="1"/>
        <end position="98"/>
    </location>
</feature>
<protein>
    <recommendedName>
        <fullName evidence="1">C1q domain-containing protein</fullName>
    </recommendedName>
</protein>
<dbReference type="Gene3D" id="2.60.120.40">
    <property type="match status" value="1"/>
</dbReference>
<reference evidence="2" key="1">
    <citation type="submission" date="2019-08" db="EMBL/GenBank/DDBJ databases">
        <title>The improved chromosome-level genome for the pearl oyster Pinctada fucata martensii using PacBio sequencing and Hi-C.</title>
        <authorList>
            <person name="Zheng Z."/>
        </authorList>
    </citation>
    <scope>NUCLEOTIDE SEQUENCE</scope>
    <source>
        <strain evidence="2">ZZ-2019</strain>
        <tissue evidence="2">Adductor muscle</tissue>
    </source>
</reference>
<dbReference type="PROSITE" id="PS50871">
    <property type="entry name" value="C1Q"/>
    <property type="match status" value="1"/>
</dbReference>
<dbReference type="Proteomes" id="UP001186944">
    <property type="component" value="Unassembled WGS sequence"/>
</dbReference>
<accession>A0AA89BVE2</accession>